<proteinExistence type="predicted"/>
<feature type="compositionally biased region" description="Low complexity" evidence="1">
    <location>
        <begin position="15"/>
        <end position="29"/>
    </location>
</feature>
<evidence type="ECO:0000313" key="3">
    <source>
        <dbReference type="EMBL" id="GMF14180.1"/>
    </source>
</evidence>
<sequence>MAMKKSLSMSRLPVKTSTSTTPRSSSRKTAPFTPPLSSSSDLSETSSSYPSQLLHNAQVATTTLVRVLRNAGFSILVGWLFGYCYTTGNVASGQPPAEQSYESFVAANGAWFHIVYSCTMVVMYAVRLTFEKFVIHSKHHEPTSAEPTSRSLSLARCSCKLLWAMTPHLAFSTAAEVVGCYMLIKYMPPSGRKYKPAMYMNSFWSNFVVVSAEFCTRNICNNETVRGLARRQLRESAQQTAHGGNSKHRHARRRYSWRSSIRRFLVIYLRALPGVVSSLIAIVYVHSISLFASIDHQSELMAFAVGSIALKLTLQEVAKRHLLSTKVPLPRRIMIVLVSTPTVLVDTQVRMLLMRLQNVTISVLGSALLALAEISVRAFKSLMVHREVHHLLKKRIVPVFEKARRRGTDSETRNELQAKRRSTMSPRPSTDEMDARRQRHLVVHAAEIYADMYAEYMAMGCSYAIMLFFWDHPQYQFVSGAVNKPEATRRLHQLIIFSFQVGVEVIVDFLACNVEVLQGVDFGSFDQNDPFLTFFMAILAFANVSISAGLYIHS</sequence>
<feature type="transmembrane region" description="Helical" evidence="2">
    <location>
        <begin position="110"/>
        <end position="130"/>
    </location>
</feature>
<dbReference type="EMBL" id="BSXW01000185">
    <property type="protein sequence ID" value="GMF14180.1"/>
    <property type="molecule type" value="Genomic_DNA"/>
</dbReference>
<accession>A0A9W6TJ75</accession>
<dbReference type="OrthoDB" id="124140at2759"/>
<keyword evidence="4" id="KW-1185">Reference proteome</keyword>
<feature type="region of interest" description="Disordered" evidence="1">
    <location>
        <begin position="1"/>
        <end position="44"/>
    </location>
</feature>
<keyword evidence="2" id="KW-1133">Transmembrane helix</keyword>
<dbReference type="AlphaFoldDB" id="A0A9W6TJ75"/>
<protein>
    <submittedName>
        <fullName evidence="3">Unnamed protein product</fullName>
    </submittedName>
</protein>
<evidence type="ECO:0000256" key="2">
    <source>
        <dbReference type="SAM" id="Phobius"/>
    </source>
</evidence>
<organism evidence="3 4">
    <name type="scientific">Phytophthora lilii</name>
    <dbReference type="NCBI Taxonomy" id="2077276"/>
    <lineage>
        <taxon>Eukaryota</taxon>
        <taxon>Sar</taxon>
        <taxon>Stramenopiles</taxon>
        <taxon>Oomycota</taxon>
        <taxon>Peronosporomycetes</taxon>
        <taxon>Peronosporales</taxon>
        <taxon>Peronosporaceae</taxon>
        <taxon>Phytophthora</taxon>
    </lineage>
</organism>
<feature type="transmembrane region" description="Helical" evidence="2">
    <location>
        <begin position="264"/>
        <end position="285"/>
    </location>
</feature>
<feature type="transmembrane region" description="Helical" evidence="2">
    <location>
        <begin position="359"/>
        <end position="379"/>
    </location>
</feature>
<evidence type="ECO:0000256" key="1">
    <source>
        <dbReference type="SAM" id="MobiDB-lite"/>
    </source>
</evidence>
<keyword evidence="2" id="KW-0472">Membrane</keyword>
<evidence type="ECO:0000313" key="4">
    <source>
        <dbReference type="Proteomes" id="UP001165083"/>
    </source>
</evidence>
<feature type="transmembrane region" description="Helical" evidence="2">
    <location>
        <begin position="71"/>
        <end position="90"/>
    </location>
</feature>
<gene>
    <name evidence="3" type="ORF">Plil01_000457100</name>
</gene>
<dbReference type="Proteomes" id="UP001165083">
    <property type="component" value="Unassembled WGS sequence"/>
</dbReference>
<reference evidence="3" key="1">
    <citation type="submission" date="2023-04" db="EMBL/GenBank/DDBJ databases">
        <title>Phytophthora lilii NBRC 32176.</title>
        <authorList>
            <person name="Ichikawa N."/>
            <person name="Sato H."/>
            <person name="Tonouchi N."/>
        </authorList>
    </citation>
    <scope>NUCLEOTIDE SEQUENCE</scope>
    <source>
        <strain evidence="3">NBRC 32176</strain>
    </source>
</reference>
<name>A0A9W6TJ75_9STRA</name>
<comment type="caution">
    <text evidence="3">The sequence shown here is derived from an EMBL/GenBank/DDBJ whole genome shotgun (WGS) entry which is preliminary data.</text>
</comment>
<feature type="transmembrane region" description="Helical" evidence="2">
    <location>
        <begin position="531"/>
        <end position="552"/>
    </location>
</feature>
<feature type="compositionally biased region" description="Basic and acidic residues" evidence="1">
    <location>
        <begin position="407"/>
        <end position="418"/>
    </location>
</feature>
<feature type="region of interest" description="Disordered" evidence="1">
    <location>
        <begin position="407"/>
        <end position="434"/>
    </location>
</feature>
<keyword evidence="2" id="KW-0812">Transmembrane</keyword>